<evidence type="ECO:0000256" key="1">
    <source>
        <dbReference type="SAM" id="Phobius"/>
    </source>
</evidence>
<dbReference type="EMBL" id="BMPO01000001">
    <property type="protein sequence ID" value="GGJ83459.1"/>
    <property type="molecule type" value="Genomic_DNA"/>
</dbReference>
<sequence>MAERDDEFNDAMLERKARLRRASVWLLSLVFFGVVIGLMIGRIVNPSEDAIAMPSRVLQVTPMVAQSRLSLSLLLDRPPHDLRRNVQDGAVSFVLARASLRSSFSGDVSGNERFSWLVRPVGSDVRVLLVPLAGHLQVIDTIEPNDPDGWRLTITAEPLR</sequence>
<organism evidence="2 3">
    <name type="scientific">Pseudomonas matsuisoli</name>
    <dbReference type="NCBI Taxonomy" id="1515666"/>
    <lineage>
        <taxon>Bacteria</taxon>
        <taxon>Pseudomonadati</taxon>
        <taxon>Pseudomonadota</taxon>
        <taxon>Gammaproteobacteria</taxon>
        <taxon>Pseudomonadales</taxon>
        <taxon>Pseudomonadaceae</taxon>
        <taxon>Pseudomonas</taxon>
    </lineage>
</organism>
<reference evidence="2" key="2">
    <citation type="submission" date="2020-09" db="EMBL/GenBank/DDBJ databases">
        <authorList>
            <person name="Sun Q."/>
            <person name="Ohkuma M."/>
        </authorList>
    </citation>
    <scope>NUCLEOTIDE SEQUENCE</scope>
    <source>
        <strain evidence="2">JCM 30078</strain>
    </source>
</reference>
<name>A0A917PKZ4_9PSED</name>
<evidence type="ECO:0000313" key="3">
    <source>
        <dbReference type="Proteomes" id="UP000635983"/>
    </source>
</evidence>
<keyword evidence="1" id="KW-1133">Transmembrane helix</keyword>
<protein>
    <submittedName>
        <fullName evidence="2">Uncharacterized protein</fullName>
    </submittedName>
</protein>
<keyword evidence="1" id="KW-0812">Transmembrane</keyword>
<evidence type="ECO:0000313" key="2">
    <source>
        <dbReference type="EMBL" id="GGJ83459.1"/>
    </source>
</evidence>
<proteinExistence type="predicted"/>
<feature type="transmembrane region" description="Helical" evidence="1">
    <location>
        <begin position="22"/>
        <end position="44"/>
    </location>
</feature>
<accession>A0A917PKZ4</accession>
<dbReference type="Proteomes" id="UP000635983">
    <property type="component" value="Unassembled WGS sequence"/>
</dbReference>
<dbReference type="RefSeq" id="WP_188981715.1">
    <property type="nucleotide sequence ID" value="NZ_BMPO01000001.1"/>
</dbReference>
<keyword evidence="1" id="KW-0472">Membrane</keyword>
<gene>
    <name evidence="2" type="ORF">GCM10009304_06800</name>
</gene>
<dbReference type="AlphaFoldDB" id="A0A917PKZ4"/>
<reference evidence="2" key="1">
    <citation type="journal article" date="2014" name="Int. J. Syst. Evol. Microbiol.">
        <title>Complete genome sequence of Corynebacterium casei LMG S-19264T (=DSM 44701T), isolated from a smear-ripened cheese.</title>
        <authorList>
            <consortium name="US DOE Joint Genome Institute (JGI-PGF)"/>
            <person name="Walter F."/>
            <person name="Albersmeier A."/>
            <person name="Kalinowski J."/>
            <person name="Ruckert C."/>
        </authorList>
    </citation>
    <scope>NUCLEOTIDE SEQUENCE</scope>
    <source>
        <strain evidence="2">JCM 30078</strain>
    </source>
</reference>
<keyword evidence="3" id="KW-1185">Reference proteome</keyword>
<comment type="caution">
    <text evidence="2">The sequence shown here is derived from an EMBL/GenBank/DDBJ whole genome shotgun (WGS) entry which is preliminary data.</text>
</comment>